<evidence type="ECO:0000256" key="1">
    <source>
        <dbReference type="ARBA" id="ARBA00005254"/>
    </source>
</evidence>
<keyword evidence="4" id="KW-1185">Reference proteome</keyword>
<organism evidence="3 4">
    <name type="scientific">Cupriavidus basilensis</name>
    <dbReference type="NCBI Taxonomy" id="68895"/>
    <lineage>
        <taxon>Bacteria</taxon>
        <taxon>Pseudomonadati</taxon>
        <taxon>Pseudomonadota</taxon>
        <taxon>Betaproteobacteria</taxon>
        <taxon>Burkholderiales</taxon>
        <taxon>Burkholderiaceae</taxon>
        <taxon>Cupriavidus</taxon>
    </lineage>
</organism>
<dbReference type="PANTHER" id="PTHR11941">
    <property type="entry name" value="ENOYL-COA HYDRATASE-RELATED"/>
    <property type="match status" value="1"/>
</dbReference>
<proteinExistence type="inferred from homology"/>
<comment type="caution">
    <text evidence="3">The sequence shown here is derived from an EMBL/GenBank/DDBJ whole genome shotgun (WGS) entry which is preliminary data.</text>
</comment>
<evidence type="ECO:0000256" key="2">
    <source>
        <dbReference type="ARBA" id="ARBA00023239"/>
    </source>
</evidence>
<evidence type="ECO:0000313" key="3">
    <source>
        <dbReference type="EMBL" id="MDF3839915.1"/>
    </source>
</evidence>
<gene>
    <name evidence="3" type="ORF">P3W85_44370</name>
</gene>
<accession>A0ABT6B4V0</accession>
<dbReference type="Proteomes" id="UP001216674">
    <property type="component" value="Unassembled WGS sequence"/>
</dbReference>
<evidence type="ECO:0000313" key="4">
    <source>
        <dbReference type="Proteomes" id="UP001216674"/>
    </source>
</evidence>
<dbReference type="InterPro" id="IPR001753">
    <property type="entry name" value="Enoyl-CoA_hydra/iso"/>
</dbReference>
<dbReference type="Gene3D" id="1.10.12.10">
    <property type="entry name" value="Lyase 2-enoyl-coa Hydratase, Chain A, domain 2"/>
    <property type="match status" value="1"/>
</dbReference>
<protein>
    <submittedName>
        <fullName evidence="3">Enoyl-CoA hydratase-related protein</fullName>
    </submittedName>
</protein>
<dbReference type="Gene3D" id="3.90.226.10">
    <property type="entry name" value="2-enoyl-CoA Hydratase, Chain A, domain 1"/>
    <property type="match status" value="1"/>
</dbReference>
<dbReference type="InterPro" id="IPR014748">
    <property type="entry name" value="Enoyl-CoA_hydra_C"/>
</dbReference>
<name>A0ABT6B4V0_9BURK</name>
<dbReference type="PANTHER" id="PTHR11941:SF54">
    <property type="entry name" value="ENOYL-COA HYDRATASE, MITOCHONDRIAL"/>
    <property type="match status" value="1"/>
</dbReference>
<reference evidence="3 4" key="1">
    <citation type="submission" date="2023-03" db="EMBL/GenBank/DDBJ databases">
        <title>Draft assemblies of triclosan tolerant bacteria isolated from returned activated sludge.</title>
        <authorList>
            <person name="Van Hamelsveld S."/>
        </authorList>
    </citation>
    <scope>NUCLEOTIDE SEQUENCE [LARGE SCALE GENOMIC DNA]</scope>
    <source>
        <strain evidence="3 4">GW210010_S58</strain>
    </source>
</reference>
<dbReference type="RefSeq" id="WP_276269497.1">
    <property type="nucleotide sequence ID" value="NZ_JARJLM010000718.1"/>
</dbReference>
<comment type="similarity">
    <text evidence="1">Belongs to the enoyl-CoA hydratase/isomerase family.</text>
</comment>
<dbReference type="CDD" id="cd06558">
    <property type="entry name" value="crotonase-like"/>
    <property type="match status" value="1"/>
</dbReference>
<keyword evidence="2" id="KW-0456">Lyase</keyword>
<dbReference type="EMBL" id="JARJLM010000718">
    <property type="protein sequence ID" value="MDF3839915.1"/>
    <property type="molecule type" value="Genomic_DNA"/>
</dbReference>
<dbReference type="InterPro" id="IPR029045">
    <property type="entry name" value="ClpP/crotonase-like_dom_sf"/>
</dbReference>
<dbReference type="Pfam" id="PF00378">
    <property type="entry name" value="ECH_1"/>
    <property type="match status" value="1"/>
</dbReference>
<dbReference type="SUPFAM" id="SSF52096">
    <property type="entry name" value="ClpP/crotonase"/>
    <property type="match status" value="1"/>
</dbReference>
<sequence length="257" mass="27663">MTVELSFFSDQYAILTLNRQDALNALQFRMLAQISQAIDEVAQSPARGLIVVGAGPKAFCAGADITELMDRDLTAQRDGALLGQQAFNKLARLAIPSVAVLHGYAFGGGLELAMACTFRIATRKAKMGLPEIKLGLIPGYGGTQRLPRLVGEGRALELIMSGRAIDGAEAERIGLVNQLVEGDDPVELGRQYLAPFLAFSGCASRFAREAVQRALATTLDEGLRIEADLSTLAYQTRDAAEGMKAFIEKREPEFKDG</sequence>